<evidence type="ECO:0000313" key="2">
    <source>
        <dbReference type="EMBL" id="MDV0443566.1"/>
    </source>
</evidence>
<gene>
    <name evidence="2" type="ORF">McpCs1_09440</name>
</gene>
<dbReference type="Pfam" id="PF12802">
    <property type="entry name" value="MarR_2"/>
    <property type="match status" value="1"/>
</dbReference>
<dbReference type="InterPro" id="IPR036388">
    <property type="entry name" value="WH-like_DNA-bd_sf"/>
</dbReference>
<dbReference type="InterPro" id="IPR003812">
    <property type="entry name" value="Fido"/>
</dbReference>
<reference evidence="2 3" key="1">
    <citation type="submission" date="2023-06" db="EMBL/GenBank/DDBJ databases">
        <title>Genome sequence of Methancorpusculaceae sp. Cs1.</title>
        <authorList>
            <person name="Protasov E."/>
            <person name="Platt K."/>
            <person name="Poehlein A."/>
            <person name="Daniel R."/>
            <person name="Brune A."/>
        </authorList>
    </citation>
    <scope>NUCLEOTIDE SEQUENCE [LARGE SCALE GENOMIC DNA]</scope>
    <source>
        <strain evidence="2 3">Cs1</strain>
    </source>
</reference>
<dbReference type="AlphaFoldDB" id="A0AAE4MG73"/>
<dbReference type="Gene3D" id="1.10.3290.10">
    <property type="entry name" value="Fido-like domain"/>
    <property type="match status" value="1"/>
</dbReference>
<proteinExistence type="predicted"/>
<dbReference type="SUPFAM" id="SSF140931">
    <property type="entry name" value="Fic-like"/>
    <property type="match status" value="1"/>
</dbReference>
<dbReference type="InterPro" id="IPR040198">
    <property type="entry name" value="Fido_containing"/>
</dbReference>
<evidence type="ECO:0000313" key="3">
    <source>
        <dbReference type="Proteomes" id="UP001283212"/>
    </source>
</evidence>
<dbReference type="Pfam" id="PF02661">
    <property type="entry name" value="Fic"/>
    <property type="match status" value="1"/>
</dbReference>
<organism evidence="2 3">
    <name type="scientific">Methanorbis rubei</name>
    <dbReference type="NCBI Taxonomy" id="3028300"/>
    <lineage>
        <taxon>Archaea</taxon>
        <taxon>Methanobacteriati</taxon>
        <taxon>Methanobacteriota</taxon>
        <taxon>Stenosarchaea group</taxon>
        <taxon>Methanomicrobia</taxon>
        <taxon>Methanomicrobiales</taxon>
        <taxon>Methanocorpusculaceae</taxon>
        <taxon>Methanorbis</taxon>
    </lineage>
</organism>
<dbReference type="PANTHER" id="PTHR13504">
    <property type="entry name" value="FIDO DOMAIN-CONTAINING PROTEIN DDB_G0283145"/>
    <property type="match status" value="1"/>
</dbReference>
<comment type="caution">
    <text evidence="2">The sequence shown here is derived from an EMBL/GenBank/DDBJ whole genome shotgun (WGS) entry which is preliminary data.</text>
</comment>
<feature type="domain" description="Fido" evidence="1">
    <location>
        <begin position="104"/>
        <end position="246"/>
    </location>
</feature>
<dbReference type="InterPro" id="IPR011991">
    <property type="entry name" value="ArsR-like_HTH"/>
</dbReference>
<dbReference type="CDD" id="cd00090">
    <property type="entry name" value="HTH_ARSR"/>
    <property type="match status" value="1"/>
</dbReference>
<keyword evidence="3" id="KW-1185">Reference proteome</keyword>
<dbReference type="PANTHER" id="PTHR13504:SF38">
    <property type="entry name" value="FIDO DOMAIN-CONTAINING PROTEIN"/>
    <property type="match status" value="1"/>
</dbReference>
<dbReference type="GO" id="GO:0003700">
    <property type="term" value="F:DNA-binding transcription factor activity"/>
    <property type="evidence" value="ECO:0007669"/>
    <property type="project" value="InterPro"/>
</dbReference>
<name>A0AAE4MG73_9EURY</name>
<sequence length="343" mass="38889">MKMSPSVYTPPFTITNAMIDRIATISELVGTLSTAGAVNKSPYLRRNNRIRTIHSSLAIENNTLTLAQVTAIINGQHVLGPPKEIREVTNAYEAYDLLLTLNPYRVEDLLKAHKIMMMDLVHESGMFRTTSVGVFAGTQIVHMAPPAELVPDQVANLLAWCKSSDVHPLIKSCVFHVEFEFIHPFVDGNGRMGRMWQTLILSKWKPLFAWIPVESLIEKYQERYYAALGDAGKTGNCTVFVEFMLEVLERSLKEIRKMRIYETVNDTVSDTVNENVFETVNLSEKERFVLMHLRNNENITIQELMKKTGYSRSTITRSLASLKEKNVVARYGSDKTGKWVVLS</sequence>
<dbReference type="InterPro" id="IPR036390">
    <property type="entry name" value="WH_DNA-bd_sf"/>
</dbReference>
<accession>A0AAE4MG73</accession>
<protein>
    <recommendedName>
        <fullName evidence="1">Fido domain-containing protein</fullName>
    </recommendedName>
</protein>
<dbReference type="EMBL" id="JAWDKB010000003">
    <property type="protein sequence ID" value="MDV0443566.1"/>
    <property type="molecule type" value="Genomic_DNA"/>
</dbReference>
<evidence type="ECO:0000259" key="1">
    <source>
        <dbReference type="PROSITE" id="PS51459"/>
    </source>
</evidence>
<dbReference type="PROSITE" id="PS51459">
    <property type="entry name" value="FIDO"/>
    <property type="match status" value="1"/>
</dbReference>
<dbReference type="InterPro" id="IPR036597">
    <property type="entry name" value="Fido-like_dom_sf"/>
</dbReference>
<dbReference type="Gene3D" id="1.10.10.10">
    <property type="entry name" value="Winged helix-like DNA-binding domain superfamily/Winged helix DNA-binding domain"/>
    <property type="match status" value="1"/>
</dbReference>
<dbReference type="Proteomes" id="UP001283212">
    <property type="component" value="Unassembled WGS sequence"/>
</dbReference>
<dbReference type="InterPro" id="IPR000835">
    <property type="entry name" value="HTH_MarR-typ"/>
</dbReference>
<dbReference type="SUPFAM" id="SSF46785">
    <property type="entry name" value="Winged helix' DNA-binding domain"/>
    <property type="match status" value="1"/>
</dbReference>